<evidence type="ECO:0000313" key="2">
    <source>
        <dbReference type="EMBL" id="KAH7423336.1"/>
    </source>
</evidence>
<evidence type="ECO:0000313" key="3">
    <source>
        <dbReference type="Proteomes" id="UP000825935"/>
    </source>
</evidence>
<dbReference type="Proteomes" id="UP000825935">
    <property type="component" value="Chromosome 12"/>
</dbReference>
<name>A0A8T2TNP9_CERRI</name>
<keyword evidence="3" id="KW-1185">Reference proteome</keyword>
<feature type="compositionally biased region" description="Basic and acidic residues" evidence="1">
    <location>
        <begin position="130"/>
        <end position="142"/>
    </location>
</feature>
<feature type="compositionally biased region" description="Basic and acidic residues" evidence="1">
    <location>
        <begin position="184"/>
        <end position="205"/>
    </location>
</feature>
<sequence length="219" mass="23545">MAYHVSILVACTTLGLFGVVALCAVAEGNIQAVSRYGNGFGFGSGRKGGGFGKGGRFGRGPGFGRGGRFGYDDGYGSAYRDYNVDVYGAFVGQAVDEGKQFTDEQETVTKADQYALENQKSVSPVGADPFSRESAQRSKPIESEPQQQFRKKEQTPDLAVEESNHVDIERASQVADLSNKSRKATHDDANRVADKPPEEEGERSKVAPQKLASQKANIP</sequence>
<dbReference type="EMBL" id="CM035417">
    <property type="protein sequence ID" value="KAH7423336.1"/>
    <property type="molecule type" value="Genomic_DNA"/>
</dbReference>
<accession>A0A8T2TNP9</accession>
<proteinExistence type="predicted"/>
<reference evidence="2" key="1">
    <citation type="submission" date="2021-08" db="EMBL/GenBank/DDBJ databases">
        <title>WGS assembly of Ceratopteris richardii.</title>
        <authorList>
            <person name="Marchant D.B."/>
            <person name="Chen G."/>
            <person name="Jenkins J."/>
            <person name="Shu S."/>
            <person name="Leebens-Mack J."/>
            <person name="Grimwood J."/>
            <person name="Schmutz J."/>
            <person name="Soltis P."/>
            <person name="Soltis D."/>
            <person name="Chen Z.-H."/>
        </authorList>
    </citation>
    <scope>NUCLEOTIDE SEQUENCE</scope>
    <source>
        <strain evidence="2">Whitten #5841</strain>
        <tissue evidence="2">Leaf</tissue>
    </source>
</reference>
<protein>
    <submittedName>
        <fullName evidence="2">Uncharacterized protein</fullName>
    </submittedName>
</protein>
<comment type="caution">
    <text evidence="2">The sequence shown here is derived from an EMBL/GenBank/DDBJ whole genome shotgun (WGS) entry which is preliminary data.</text>
</comment>
<gene>
    <name evidence="2" type="ORF">KP509_12G049900</name>
</gene>
<evidence type="ECO:0000256" key="1">
    <source>
        <dbReference type="SAM" id="MobiDB-lite"/>
    </source>
</evidence>
<feature type="region of interest" description="Disordered" evidence="1">
    <location>
        <begin position="119"/>
        <end position="219"/>
    </location>
</feature>
<dbReference type="AlphaFoldDB" id="A0A8T2TNP9"/>
<organism evidence="2 3">
    <name type="scientific">Ceratopteris richardii</name>
    <name type="common">Triangle waterfern</name>
    <dbReference type="NCBI Taxonomy" id="49495"/>
    <lineage>
        <taxon>Eukaryota</taxon>
        <taxon>Viridiplantae</taxon>
        <taxon>Streptophyta</taxon>
        <taxon>Embryophyta</taxon>
        <taxon>Tracheophyta</taxon>
        <taxon>Polypodiopsida</taxon>
        <taxon>Polypodiidae</taxon>
        <taxon>Polypodiales</taxon>
        <taxon>Pteridineae</taxon>
        <taxon>Pteridaceae</taxon>
        <taxon>Parkerioideae</taxon>
        <taxon>Ceratopteris</taxon>
    </lineage>
</organism>